<proteinExistence type="predicted"/>
<dbReference type="KEGG" id="hbs:IPV69_19900"/>
<organism evidence="1 2">
    <name type="scientific">Humisphaera borealis</name>
    <dbReference type="NCBI Taxonomy" id="2807512"/>
    <lineage>
        <taxon>Bacteria</taxon>
        <taxon>Pseudomonadati</taxon>
        <taxon>Planctomycetota</taxon>
        <taxon>Phycisphaerae</taxon>
        <taxon>Tepidisphaerales</taxon>
        <taxon>Tepidisphaeraceae</taxon>
        <taxon>Humisphaera</taxon>
    </lineage>
</organism>
<reference evidence="1 2" key="1">
    <citation type="submission" date="2020-10" db="EMBL/GenBank/DDBJ databases">
        <title>Wide distribution of Phycisphaera-like planctomycetes from WD2101 soil group in peatlands and genome analysis of the first cultivated representative.</title>
        <authorList>
            <person name="Dedysh S.N."/>
            <person name="Beletsky A.V."/>
            <person name="Ivanova A."/>
            <person name="Kulichevskaya I.S."/>
            <person name="Suzina N.E."/>
            <person name="Philippov D.A."/>
            <person name="Rakitin A.L."/>
            <person name="Mardanov A.V."/>
            <person name="Ravin N.V."/>
        </authorList>
    </citation>
    <scope>NUCLEOTIDE SEQUENCE [LARGE SCALE GENOMIC DNA]</scope>
    <source>
        <strain evidence="1 2">M1803</strain>
    </source>
</reference>
<protein>
    <submittedName>
        <fullName evidence="1">Addiction module protein</fullName>
    </submittedName>
</protein>
<evidence type="ECO:0000313" key="1">
    <source>
        <dbReference type="EMBL" id="QOV88491.1"/>
    </source>
</evidence>
<keyword evidence="2" id="KW-1185">Reference proteome</keyword>
<name>A0A7M2WUL2_9BACT</name>
<sequence length="77" mass="8958">MVARDLINDVLALPTNERIELYDRLRESIRNDPALDPLSDELKRLLDDRHDDLMAHPGDESDWEDVHARALDLLKAR</sequence>
<dbReference type="Proteomes" id="UP000593765">
    <property type="component" value="Chromosome"/>
</dbReference>
<gene>
    <name evidence="1" type="ORF">IPV69_19900</name>
</gene>
<accession>A0A7M2WUL2</accession>
<dbReference type="InterPro" id="IPR013406">
    <property type="entry name" value="CHP02574_addiction_mod"/>
</dbReference>
<dbReference type="Pfam" id="PF09720">
    <property type="entry name" value="Unstab_antitox"/>
    <property type="match status" value="1"/>
</dbReference>
<dbReference type="EMBL" id="CP063458">
    <property type="protein sequence ID" value="QOV88491.1"/>
    <property type="molecule type" value="Genomic_DNA"/>
</dbReference>
<dbReference type="RefSeq" id="WP_206291475.1">
    <property type="nucleotide sequence ID" value="NZ_CP063458.1"/>
</dbReference>
<dbReference type="AlphaFoldDB" id="A0A7M2WUL2"/>
<evidence type="ECO:0000313" key="2">
    <source>
        <dbReference type="Proteomes" id="UP000593765"/>
    </source>
</evidence>
<dbReference type="NCBIfam" id="TIGR02574">
    <property type="entry name" value="stabl_TIGR02574"/>
    <property type="match status" value="1"/>
</dbReference>